<evidence type="ECO:0000256" key="1">
    <source>
        <dbReference type="SAM" id="MobiDB-lite"/>
    </source>
</evidence>
<keyword evidence="2" id="KW-0812">Transmembrane</keyword>
<keyword evidence="4" id="KW-1185">Reference proteome</keyword>
<evidence type="ECO:0008006" key="5">
    <source>
        <dbReference type="Google" id="ProtNLM"/>
    </source>
</evidence>
<feature type="region of interest" description="Disordered" evidence="1">
    <location>
        <begin position="339"/>
        <end position="370"/>
    </location>
</feature>
<gene>
    <name evidence="3" type="ORF">SNEC2469_LOCUS17807</name>
</gene>
<keyword evidence="2" id="KW-1133">Transmembrane helix</keyword>
<keyword evidence="2" id="KW-0472">Membrane</keyword>
<dbReference type="GO" id="GO:0008233">
    <property type="term" value="F:peptidase activity"/>
    <property type="evidence" value="ECO:0007669"/>
    <property type="project" value="InterPro"/>
</dbReference>
<accession>A0A812VN10</accession>
<feature type="transmembrane region" description="Helical" evidence="2">
    <location>
        <begin position="246"/>
        <end position="268"/>
    </location>
</feature>
<proteinExistence type="predicted"/>
<evidence type="ECO:0000313" key="3">
    <source>
        <dbReference type="EMBL" id="CAE7631917.1"/>
    </source>
</evidence>
<protein>
    <recommendedName>
        <fullName evidence="5">Protease PrsW</fullName>
    </recommendedName>
</protein>
<feature type="transmembrane region" description="Helical" evidence="2">
    <location>
        <begin position="38"/>
        <end position="56"/>
    </location>
</feature>
<feature type="transmembrane region" description="Helical" evidence="2">
    <location>
        <begin position="68"/>
        <end position="87"/>
    </location>
</feature>
<dbReference type="Proteomes" id="UP000601435">
    <property type="component" value="Unassembled WGS sequence"/>
</dbReference>
<reference evidence="3" key="1">
    <citation type="submission" date="2021-02" db="EMBL/GenBank/DDBJ databases">
        <authorList>
            <person name="Dougan E. K."/>
            <person name="Rhodes N."/>
            <person name="Thang M."/>
            <person name="Chan C."/>
        </authorList>
    </citation>
    <scope>NUCLEOTIDE SEQUENCE</scope>
</reference>
<dbReference type="Pfam" id="PF13367">
    <property type="entry name" value="PrsW-protease"/>
    <property type="match status" value="1"/>
</dbReference>
<dbReference type="AlphaFoldDB" id="A0A812VN10"/>
<evidence type="ECO:0000256" key="2">
    <source>
        <dbReference type="SAM" id="Phobius"/>
    </source>
</evidence>
<feature type="transmembrane region" description="Helical" evidence="2">
    <location>
        <begin position="208"/>
        <end position="234"/>
    </location>
</feature>
<organism evidence="3 4">
    <name type="scientific">Symbiodinium necroappetens</name>
    <dbReference type="NCBI Taxonomy" id="1628268"/>
    <lineage>
        <taxon>Eukaryota</taxon>
        <taxon>Sar</taxon>
        <taxon>Alveolata</taxon>
        <taxon>Dinophyceae</taxon>
        <taxon>Suessiales</taxon>
        <taxon>Symbiodiniaceae</taxon>
        <taxon>Symbiodinium</taxon>
    </lineage>
</organism>
<feature type="transmembrane region" description="Helical" evidence="2">
    <location>
        <begin position="180"/>
        <end position="202"/>
    </location>
</feature>
<dbReference type="EMBL" id="CAJNJA010029620">
    <property type="protein sequence ID" value="CAE7631917.1"/>
    <property type="molecule type" value="Genomic_DNA"/>
</dbReference>
<sequence>MPGTLAGDGRVVIVAVLLASLAGLWGTVEVLGPGGVAVFFACGAPVLILLLAWWRLGDGVPLGFLASMYLHSTILSIVLSAFGELLMTPIWARSFPDCQLGFTAPHAISPRTERCGFLGFAAWLSIPGMIEETCKAVWFFYRLRRSPNDVPETCCGGMFFSQSNGDCGWWFKLAPTPQHVLLAAVAAGAGFEAVENLSYGLAAKEVDLALPVVIIRGFFPLHICWTGMIGVGLARRLFLPRKQNPLLFGMLWPAMLLHGMSDYSVILFETFVTAKDPGGCALAMMLELCVWLVTFARFAVASGLRLSSPRSCCCNRSVWEAEFEVPVLGEPFVAPSNLEGRLLGDGRPKGESAGAKSLEEDSESSQDRARRGGPLLTYISEDLVQRVLCRFGYLQAGEESLGQVMEAVELFWDRNRKELQKCGWQATRSVSDARETLHQIFTEPHRLQVWRLAAEESRLRRRLKEAGEIRHAAVPRPQLVEAMRRLLQLRAPREELPKIYAAHVSRCLQRRRRAEPPSRRLEEEAKVGLFLAHMGCPCLSLTVNSSRNILERRVGRIENVASLLRGAARLGVGSDGSRALAGGGQASWRDGEGEPNKTNVLTAGVMVVMTALSSALFNFLIKFGLSRETPVTTSLGTQIGIPLNFLLDLFVVHSHFRWPQAVGVLTMLLSFSVWHHSEARGQAEARIGGDASERLLG</sequence>
<name>A0A812VN10_9DINO</name>
<comment type="caution">
    <text evidence="3">The sequence shown here is derived from an EMBL/GenBank/DDBJ whole genome shotgun (WGS) entry which is preliminary data.</text>
</comment>
<feature type="transmembrane region" description="Helical" evidence="2">
    <location>
        <begin position="12"/>
        <end position="31"/>
    </location>
</feature>
<dbReference type="OrthoDB" id="10062838at2759"/>
<dbReference type="InterPro" id="IPR026898">
    <property type="entry name" value="PrsW"/>
</dbReference>
<evidence type="ECO:0000313" key="4">
    <source>
        <dbReference type="Proteomes" id="UP000601435"/>
    </source>
</evidence>
<feature type="transmembrane region" description="Helical" evidence="2">
    <location>
        <begin position="599"/>
        <end position="621"/>
    </location>
</feature>
<feature type="transmembrane region" description="Helical" evidence="2">
    <location>
        <begin position="280"/>
        <end position="300"/>
    </location>
</feature>